<gene>
    <name evidence="2" type="primary">Adf1-L3</name>
    <name evidence="2" type="ORF">Hamer_G021562</name>
</gene>
<dbReference type="Proteomes" id="UP000747542">
    <property type="component" value="Unassembled WGS sequence"/>
</dbReference>
<dbReference type="AlphaFoldDB" id="A0A8J5MY75"/>
<dbReference type="GO" id="GO:0005634">
    <property type="term" value="C:nucleus"/>
    <property type="evidence" value="ECO:0007669"/>
    <property type="project" value="TreeGrafter"/>
</dbReference>
<dbReference type="InterPro" id="IPR006578">
    <property type="entry name" value="MADF-dom"/>
</dbReference>
<evidence type="ECO:0000313" key="2">
    <source>
        <dbReference type="EMBL" id="KAG7168830.1"/>
    </source>
</evidence>
<dbReference type="PANTHER" id="PTHR12243:SF67">
    <property type="entry name" value="COREPRESSOR OF PANGOLIN, ISOFORM A-RELATED"/>
    <property type="match status" value="1"/>
</dbReference>
<evidence type="ECO:0000259" key="1">
    <source>
        <dbReference type="PROSITE" id="PS51029"/>
    </source>
</evidence>
<organism evidence="2 3">
    <name type="scientific">Homarus americanus</name>
    <name type="common">American lobster</name>
    <dbReference type="NCBI Taxonomy" id="6706"/>
    <lineage>
        <taxon>Eukaryota</taxon>
        <taxon>Metazoa</taxon>
        <taxon>Ecdysozoa</taxon>
        <taxon>Arthropoda</taxon>
        <taxon>Crustacea</taxon>
        <taxon>Multicrustacea</taxon>
        <taxon>Malacostraca</taxon>
        <taxon>Eumalacostraca</taxon>
        <taxon>Eucarida</taxon>
        <taxon>Decapoda</taxon>
        <taxon>Pleocyemata</taxon>
        <taxon>Astacidea</taxon>
        <taxon>Nephropoidea</taxon>
        <taxon>Nephropidae</taxon>
        <taxon>Homarus</taxon>
    </lineage>
</organism>
<keyword evidence="3" id="KW-1185">Reference proteome</keyword>
<feature type="domain" description="MADF" evidence="1">
    <location>
        <begin position="11"/>
        <end position="100"/>
    </location>
</feature>
<dbReference type="Pfam" id="PF10545">
    <property type="entry name" value="MADF_DNA_bdg"/>
    <property type="match status" value="1"/>
</dbReference>
<evidence type="ECO:0000313" key="3">
    <source>
        <dbReference type="Proteomes" id="UP000747542"/>
    </source>
</evidence>
<dbReference type="PROSITE" id="PS51029">
    <property type="entry name" value="MADF"/>
    <property type="match status" value="1"/>
</dbReference>
<protein>
    <submittedName>
        <fullName evidence="2">Transcription factor Adf-1-like 3</fullName>
    </submittedName>
</protein>
<proteinExistence type="predicted"/>
<sequence length="114" mass="13907">MSHTSQLCEASLIVKVKEHPHLYDIHHKDYKDSRKCIQTWTLIARDLGCWGEWKMCKERWRTLRDVYVRNRKSIMVGETMRKKPRWRFFDQMNFLDAYVNHRPPDPEVYAILAR</sequence>
<dbReference type="PANTHER" id="PTHR12243">
    <property type="entry name" value="MADF DOMAIN TRANSCRIPTION FACTOR"/>
    <property type="match status" value="1"/>
</dbReference>
<name>A0A8J5MY75_HOMAM</name>
<dbReference type="GO" id="GO:0005667">
    <property type="term" value="C:transcription regulator complex"/>
    <property type="evidence" value="ECO:0007669"/>
    <property type="project" value="TreeGrafter"/>
</dbReference>
<comment type="caution">
    <text evidence="2">The sequence shown here is derived from an EMBL/GenBank/DDBJ whole genome shotgun (WGS) entry which is preliminary data.</text>
</comment>
<reference evidence="2" key="1">
    <citation type="journal article" date="2021" name="Sci. Adv.">
        <title>The American lobster genome reveals insights on longevity, neural, and immune adaptations.</title>
        <authorList>
            <person name="Polinski J.M."/>
            <person name="Zimin A.V."/>
            <person name="Clark K.F."/>
            <person name="Kohn A.B."/>
            <person name="Sadowski N."/>
            <person name="Timp W."/>
            <person name="Ptitsyn A."/>
            <person name="Khanna P."/>
            <person name="Romanova D.Y."/>
            <person name="Williams P."/>
            <person name="Greenwood S.J."/>
            <person name="Moroz L.L."/>
            <person name="Walt D.R."/>
            <person name="Bodnar A.G."/>
        </authorList>
    </citation>
    <scope>NUCLEOTIDE SEQUENCE</scope>
    <source>
        <strain evidence="2">GMGI-L3</strain>
    </source>
</reference>
<dbReference type="EMBL" id="JAHLQT010018693">
    <property type="protein sequence ID" value="KAG7168830.1"/>
    <property type="molecule type" value="Genomic_DNA"/>
</dbReference>
<dbReference type="InterPro" id="IPR039353">
    <property type="entry name" value="TF_Adf1"/>
</dbReference>
<dbReference type="SMART" id="SM00595">
    <property type="entry name" value="MADF"/>
    <property type="match status" value="1"/>
</dbReference>
<dbReference type="GO" id="GO:0006357">
    <property type="term" value="P:regulation of transcription by RNA polymerase II"/>
    <property type="evidence" value="ECO:0007669"/>
    <property type="project" value="TreeGrafter"/>
</dbReference>
<accession>A0A8J5MY75</accession>